<dbReference type="Gene3D" id="3.40.50.1820">
    <property type="entry name" value="alpha/beta hydrolase"/>
    <property type="match status" value="1"/>
</dbReference>
<dbReference type="Gene3D" id="1.10.287.850">
    <property type="entry name" value="HP0062-like domain"/>
    <property type="match status" value="1"/>
</dbReference>
<evidence type="ECO:0000313" key="4">
    <source>
        <dbReference type="Proteomes" id="UP001564760"/>
    </source>
</evidence>
<dbReference type="InterPro" id="IPR038332">
    <property type="entry name" value="PPE_sf"/>
</dbReference>
<dbReference type="EMBL" id="JBGEDP010000001">
    <property type="protein sequence ID" value="MEY8018568.1"/>
    <property type="molecule type" value="Genomic_DNA"/>
</dbReference>
<dbReference type="InterPro" id="IPR000084">
    <property type="entry name" value="PE-PGRS_N"/>
</dbReference>
<dbReference type="InterPro" id="IPR013228">
    <property type="entry name" value="PE-PPE_C"/>
</dbReference>
<feature type="domain" description="PE-PPE" evidence="2">
    <location>
        <begin position="155"/>
        <end position="380"/>
    </location>
</feature>
<proteinExistence type="predicted"/>
<organism evidence="3 4">
    <name type="scientific">Mycobacterium servetii</name>
    <dbReference type="NCBI Taxonomy" id="3237418"/>
    <lineage>
        <taxon>Bacteria</taxon>
        <taxon>Bacillati</taxon>
        <taxon>Actinomycetota</taxon>
        <taxon>Actinomycetes</taxon>
        <taxon>Mycobacteriales</taxon>
        <taxon>Mycobacteriaceae</taxon>
        <taxon>Mycobacterium</taxon>
    </lineage>
</organism>
<comment type="caution">
    <text evidence="3">The sequence shown here is derived from an EMBL/GenBank/DDBJ whole genome shotgun (WGS) entry which is preliminary data.</text>
</comment>
<dbReference type="Pfam" id="PF08237">
    <property type="entry name" value="PE-PPE"/>
    <property type="match status" value="1"/>
</dbReference>
<sequence length="483" mass="49946">MSLLIAAPDALASTTADVERIGAAINAAGARAAVPTTSMVAAAEDEVSAAIARLFGAYAEQSQALLAQAADFHSRFAQALAAAGNSYAEAESVDATLLGRSALAAGTPTGTVTFASTLPSLPVTALIMGGAHNPGPVQYYIDEVNTAYIQPLISGANPKGVFTPEQFWPITPELGNTLTFGQSVTQGVTLLNTAIDNQIALGNNALVLGYSESAAVATNEINALLTLPTAAQPGASQLAFLLLGDPNNPVGGILERFTGFYVPLLDVPFNGATPQSPWHTSIYTIQYDGIADFPQYPLNLVSDLNAAMGLSLHADYPLLTADQVANAVPLPTSGGNTDYYMILSQNLPLLGPIRDYVPYVGNALADLVQPDLRVLVDLGYADYGPGGNYANVPTPAGLFEIPNPFTVIPDLGTGAVQGVQAAMVDLGYLPPSALPTTYPYAPALSPHLNVFLGQPSTTLLSTITGAVGPVLHLIPPVTDLPQL</sequence>
<reference evidence="3 4" key="1">
    <citation type="submission" date="2024-08" db="EMBL/GenBank/DDBJ databases">
        <title>Mycobacterium servetensis sp. nov., a novel rapid-growing mycobacterial species recovered from a human patient in Zaragoza, Spain.</title>
        <authorList>
            <person name="Tristancho-Baro A.I."/>
            <person name="Buenestado-Serrano S."/>
            <person name="Garcia De Viedma D."/>
            <person name="Milagro-Beamonte A."/>
            <person name="Burillo N."/>
            <person name="Sanz S."/>
            <person name="Lopez-Calleja A.I."/>
            <person name="Penas-Utrilla D."/>
            <person name="Guardingo M."/>
            <person name="Garcia M.J."/>
            <person name="Vinuelas-Bayon J."/>
        </authorList>
    </citation>
    <scope>NUCLEOTIDE SEQUENCE [LARGE SCALE GENOMIC DNA]</scope>
    <source>
        <strain evidence="4">HUMS_12744610</strain>
    </source>
</reference>
<evidence type="ECO:0000313" key="3">
    <source>
        <dbReference type="EMBL" id="MEY8018568.1"/>
    </source>
</evidence>
<protein>
    <submittedName>
        <fullName evidence="3">PE-PPE domain-containing protein</fullName>
    </submittedName>
</protein>
<evidence type="ECO:0000259" key="2">
    <source>
        <dbReference type="Pfam" id="PF08237"/>
    </source>
</evidence>
<keyword evidence="4" id="KW-1185">Reference proteome</keyword>
<dbReference type="InterPro" id="IPR029058">
    <property type="entry name" value="AB_hydrolase_fold"/>
</dbReference>
<dbReference type="Proteomes" id="UP001564760">
    <property type="component" value="Unassembled WGS sequence"/>
</dbReference>
<dbReference type="SUPFAM" id="SSF140459">
    <property type="entry name" value="PE/PPE dimer-like"/>
    <property type="match status" value="1"/>
</dbReference>
<dbReference type="RefSeq" id="WP_369741176.1">
    <property type="nucleotide sequence ID" value="NZ_JBGEDP010000001.1"/>
</dbReference>
<name>A0ABV4CCL5_9MYCO</name>
<accession>A0ABV4CCL5</accession>
<dbReference type="Pfam" id="PF00934">
    <property type="entry name" value="PE"/>
    <property type="match status" value="1"/>
</dbReference>
<feature type="domain" description="PE" evidence="1">
    <location>
        <begin position="4"/>
        <end position="92"/>
    </location>
</feature>
<evidence type="ECO:0000259" key="1">
    <source>
        <dbReference type="Pfam" id="PF00934"/>
    </source>
</evidence>
<gene>
    <name evidence="3" type="ORF">AB8998_28175</name>
</gene>